<reference evidence="1 2" key="1">
    <citation type="journal article" date="2012" name="Proc. Natl. Acad. Sci. U.S.A.">
        <title>Genome and physiology of a model Epsilonproteobacterium responsible for sulfide detoxification in marine oxygen depletion zones.</title>
        <authorList>
            <person name="Grote J."/>
            <person name="Schott T."/>
            <person name="Bruckner C.G."/>
            <person name="Glockner F.O."/>
            <person name="Jost G."/>
            <person name="Teeling H."/>
            <person name="Labrenz M."/>
            <person name="Jurgens K."/>
        </authorList>
    </citation>
    <scope>NUCLEOTIDE SEQUENCE [LARGE SCALE GENOMIC DNA]</scope>
    <source>
        <strain evidence="1 2">GD1</strain>
    </source>
</reference>
<comment type="caution">
    <text evidence="1">The sequence shown here is derived from an EMBL/GenBank/DDBJ whole genome shotgun (WGS) entry which is preliminary data.</text>
</comment>
<accession>B6BNE4</accession>
<dbReference type="PATRIC" id="fig|929558.5.peg.2482"/>
<keyword evidence="2" id="KW-1185">Reference proteome</keyword>
<protein>
    <submittedName>
        <fullName evidence="1">Uncharacterized protein</fullName>
    </submittedName>
</protein>
<organism evidence="1 2">
    <name type="scientific">Sulfurimonas gotlandica (strain DSM 19862 / JCM 16533 / GD1)</name>
    <dbReference type="NCBI Taxonomy" id="929558"/>
    <lineage>
        <taxon>Bacteria</taxon>
        <taxon>Pseudomonadati</taxon>
        <taxon>Campylobacterota</taxon>
        <taxon>Epsilonproteobacteria</taxon>
        <taxon>Campylobacterales</taxon>
        <taxon>Sulfurimonadaceae</taxon>
        <taxon>Sulfurimonas</taxon>
    </lineage>
</organism>
<dbReference type="EMBL" id="AFRZ01000001">
    <property type="protein sequence ID" value="EHP31014.1"/>
    <property type="molecule type" value="Genomic_DNA"/>
</dbReference>
<name>B6BNE4_SULGG</name>
<sequence>MQKIAESFDIKNAKQTIDEMLDIKHTLLPKLATQYDMKKWCNLVLESTKDILKNR</sequence>
<accession>H1FZK7</accession>
<proteinExistence type="predicted"/>
<dbReference type="HOGENOM" id="CLU_3030756_0_0_7"/>
<evidence type="ECO:0000313" key="1">
    <source>
        <dbReference type="EMBL" id="EHP31014.1"/>
    </source>
</evidence>
<gene>
    <name evidence="1" type="ORF">SMGD1_2491</name>
</gene>
<evidence type="ECO:0000313" key="2">
    <source>
        <dbReference type="Proteomes" id="UP000006431"/>
    </source>
</evidence>
<dbReference type="AlphaFoldDB" id="B6BNE4"/>
<dbReference type="Proteomes" id="UP000006431">
    <property type="component" value="Unassembled WGS sequence"/>
</dbReference>
<dbReference type="RefSeq" id="WP_008339801.1">
    <property type="nucleotide sequence ID" value="NZ_AFRZ01000001.1"/>
</dbReference>